<name>A0A0A9ADI9_ARUDO</name>
<reference evidence="1" key="2">
    <citation type="journal article" date="2015" name="Data Brief">
        <title>Shoot transcriptome of the giant reed, Arundo donax.</title>
        <authorList>
            <person name="Barrero R.A."/>
            <person name="Guerrero F.D."/>
            <person name="Moolhuijzen P."/>
            <person name="Goolsby J.A."/>
            <person name="Tidwell J."/>
            <person name="Bellgard S.E."/>
            <person name="Bellgard M.I."/>
        </authorList>
    </citation>
    <scope>NUCLEOTIDE SEQUENCE</scope>
    <source>
        <tissue evidence="1">Shoot tissue taken approximately 20 cm above the soil surface</tissue>
    </source>
</reference>
<protein>
    <submittedName>
        <fullName evidence="1">Uncharacterized protein</fullName>
    </submittedName>
</protein>
<proteinExistence type="predicted"/>
<sequence>MKSILISTAVIPLPPFKFKIKTISLCLRILCEN</sequence>
<dbReference type="EMBL" id="GBRH01248196">
    <property type="protein sequence ID" value="JAD49699.1"/>
    <property type="molecule type" value="Transcribed_RNA"/>
</dbReference>
<evidence type="ECO:0000313" key="1">
    <source>
        <dbReference type="EMBL" id="JAD49699.1"/>
    </source>
</evidence>
<accession>A0A0A9ADI9</accession>
<dbReference type="AlphaFoldDB" id="A0A0A9ADI9"/>
<organism evidence="1">
    <name type="scientific">Arundo donax</name>
    <name type="common">Giant reed</name>
    <name type="synonym">Donax arundinaceus</name>
    <dbReference type="NCBI Taxonomy" id="35708"/>
    <lineage>
        <taxon>Eukaryota</taxon>
        <taxon>Viridiplantae</taxon>
        <taxon>Streptophyta</taxon>
        <taxon>Embryophyta</taxon>
        <taxon>Tracheophyta</taxon>
        <taxon>Spermatophyta</taxon>
        <taxon>Magnoliopsida</taxon>
        <taxon>Liliopsida</taxon>
        <taxon>Poales</taxon>
        <taxon>Poaceae</taxon>
        <taxon>PACMAD clade</taxon>
        <taxon>Arundinoideae</taxon>
        <taxon>Arundineae</taxon>
        <taxon>Arundo</taxon>
    </lineage>
</organism>
<reference evidence="1" key="1">
    <citation type="submission" date="2014-09" db="EMBL/GenBank/DDBJ databases">
        <authorList>
            <person name="Magalhaes I.L.F."/>
            <person name="Oliveira U."/>
            <person name="Santos F.R."/>
            <person name="Vidigal T.H.D.A."/>
            <person name="Brescovit A.D."/>
            <person name="Santos A.J."/>
        </authorList>
    </citation>
    <scope>NUCLEOTIDE SEQUENCE</scope>
    <source>
        <tissue evidence="1">Shoot tissue taken approximately 20 cm above the soil surface</tissue>
    </source>
</reference>